<dbReference type="Proteomes" id="UP000037510">
    <property type="component" value="Unassembled WGS sequence"/>
</dbReference>
<organism evidence="6 7">
    <name type="scientific">Operophtera brumata</name>
    <name type="common">Winter moth</name>
    <name type="synonym">Phalaena brumata</name>
    <dbReference type="NCBI Taxonomy" id="104452"/>
    <lineage>
        <taxon>Eukaryota</taxon>
        <taxon>Metazoa</taxon>
        <taxon>Ecdysozoa</taxon>
        <taxon>Arthropoda</taxon>
        <taxon>Hexapoda</taxon>
        <taxon>Insecta</taxon>
        <taxon>Pterygota</taxon>
        <taxon>Neoptera</taxon>
        <taxon>Endopterygota</taxon>
        <taxon>Lepidoptera</taxon>
        <taxon>Glossata</taxon>
        <taxon>Ditrysia</taxon>
        <taxon>Geometroidea</taxon>
        <taxon>Geometridae</taxon>
        <taxon>Larentiinae</taxon>
        <taxon>Operophtera</taxon>
    </lineage>
</organism>
<evidence type="ECO:0000256" key="2">
    <source>
        <dbReference type="ARBA" id="ARBA00022771"/>
    </source>
</evidence>
<dbReference type="GO" id="GO:0008270">
    <property type="term" value="F:zinc ion binding"/>
    <property type="evidence" value="ECO:0007669"/>
    <property type="project" value="UniProtKB-KW"/>
</dbReference>
<evidence type="ECO:0000256" key="4">
    <source>
        <dbReference type="SAM" id="Coils"/>
    </source>
</evidence>
<feature type="domain" description="FP protein C-terminal" evidence="5">
    <location>
        <begin position="315"/>
        <end position="364"/>
    </location>
</feature>
<protein>
    <submittedName>
        <fullName evidence="6">Zinc finger DNA binding protein</fullName>
    </submittedName>
</protein>
<keyword evidence="4" id="KW-0175">Coiled coil</keyword>
<sequence length="367" mass="41848">MSSETPSTSSDMQKLLNCAACAVVIDTVEQLKCGICALRFHFECGICTSKKFEEISPAYRSTWVCPTCHSKRPRGDNSNTPIRGNCTVASDGDSTANVTMRRKNNSAVTQGPLTLENVKELMQKSSDDLLNRMERKFTKIMDVKTKEIFKEVNEIKDSISYLNAQYEGMKEELRLKCDQMKNLKEENEALKTTVKDINNRLSVMEQHSRISNIEIQCIPEHKTENLVNVVAQIARITGSKLEERDIHKCTRIAKINPENKRPRSVVIKFSSPRVRDSFMAGVIQFNKKNRNDKLNTSHIGIGGEKKPVYVVDHLTPVMKKIHAAAREVARKLQYKFVWIKNGRVFMRKSETSEHIIIRDLCQLDLLT</sequence>
<keyword evidence="2" id="KW-0863">Zinc-finger</keyword>
<keyword evidence="3" id="KW-0862">Zinc</keyword>
<reference evidence="6 7" key="1">
    <citation type="journal article" date="2015" name="Genome Biol. Evol.">
        <title>The genome of winter moth (Operophtera brumata) provides a genomic perspective on sexual dimorphism and phenology.</title>
        <authorList>
            <person name="Derks M.F."/>
            <person name="Smit S."/>
            <person name="Salis L."/>
            <person name="Schijlen E."/>
            <person name="Bossers A."/>
            <person name="Mateman C."/>
            <person name="Pijl A.S."/>
            <person name="de Ridder D."/>
            <person name="Groenen M.A."/>
            <person name="Visser M.E."/>
            <person name="Megens H.J."/>
        </authorList>
    </citation>
    <scope>NUCLEOTIDE SEQUENCE [LARGE SCALE GENOMIC DNA]</scope>
    <source>
        <strain evidence="6">WM2013NL</strain>
        <tissue evidence="6">Head and thorax</tissue>
    </source>
</reference>
<evidence type="ECO:0000259" key="5">
    <source>
        <dbReference type="Pfam" id="PF25298"/>
    </source>
</evidence>
<dbReference type="Pfam" id="PF25298">
    <property type="entry name" value="Baculo_FP_2nd"/>
    <property type="match status" value="1"/>
</dbReference>
<comment type="caution">
    <text evidence="6">The sequence shown here is derived from an EMBL/GenBank/DDBJ whole genome shotgun (WGS) entry which is preliminary data.</text>
</comment>
<evidence type="ECO:0000256" key="3">
    <source>
        <dbReference type="ARBA" id="ARBA00022833"/>
    </source>
</evidence>
<dbReference type="EMBL" id="JTDY01010989">
    <property type="protein sequence ID" value="KOB57787.1"/>
    <property type="molecule type" value="Genomic_DNA"/>
</dbReference>
<gene>
    <name evidence="6" type="ORF">OBRU01_25518</name>
</gene>
<evidence type="ECO:0000256" key="1">
    <source>
        <dbReference type="ARBA" id="ARBA00022723"/>
    </source>
</evidence>
<keyword evidence="1" id="KW-0479">Metal-binding</keyword>
<feature type="coiled-coil region" evidence="4">
    <location>
        <begin position="163"/>
        <end position="207"/>
    </location>
</feature>
<evidence type="ECO:0000313" key="6">
    <source>
        <dbReference type="EMBL" id="KOB57787.1"/>
    </source>
</evidence>
<dbReference type="InterPro" id="IPR004244">
    <property type="entry name" value="Transposase_22"/>
</dbReference>
<keyword evidence="7" id="KW-1185">Reference proteome</keyword>
<dbReference type="PANTHER" id="PTHR11505">
    <property type="entry name" value="L1 TRANSPOSABLE ELEMENT-RELATED"/>
    <property type="match status" value="1"/>
</dbReference>
<dbReference type="AlphaFoldDB" id="A0A0L7K4K4"/>
<dbReference type="InterPro" id="IPR057251">
    <property type="entry name" value="FP_C"/>
</dbReference>
<proteinExistence type="predicted"/>
<dbReference type="SUPFAM" id="SSF57903">
    <property type="entry name" value="FYVE/PHD zinc finger"/>
    <property type="match status" value="1"/>
</dbReference>
<dbReference type="InterPro" id="IPR011011">
    <property type="entry name" value="Znf_FYVE_PHD"/>
</dbReference>
<accession>A0A0L7K4K4</accession>
<dbReference type="InterPro" id="IPR019786">
    <property type="entry name" value="Zinc_finger_PHD-type_CS"/>
</dbReference>
<dbReference type="PROSITE" id="PS01359">
    <property type="entry name" value="ZF_PHD_1"/>
    <property type="match status" value="1"/>
</dbReference>
<evidence type="ECO:0000313" key="7">
    <source>
        <dbReference type="Proteomes" id="UP000037510"/>
    </source>
</evidence>
<name>A0A0L7K4K4_OPEBR</name>